<comment type="subcellular location">
    <subcellularLocation>
        <location evidence="1">Cell membrane</location>
        <topology evidence="1">Multi-pass membrane protein</topology>
    </subcellularLocation>
</comment>
<keyword evidence="5 14" id="KW-0812">Transmembrane</keyword>
<dbReference type="PANTHER" id="PTHR46480:SF1">
    <property type="entry name" value="VOLTAGE-GATED HYDROGEN CHANNEL 1"/>
    <property type="match status" value="1"/>
</dbReference>
<dbReference type="HOGENOM" id="CLU_076372_1_1_1"/>
<organism evidence="16 17">
    <name type="scientific">Botryobasidium botryosum (strain FD-172 SS1)</name>
    <dbReference type="NCBI Taxonomy" id="930990"/>
    <lineage>
        <taxon>Eukaryota</taxon>
        <taxon>Fungi</taxon>
        <taxon>Dikarya</taxon>
        <taxon>Basidiomycota</taxon>
        <taxon>Agaricomycotina</taxon>
        <taxon>Agaricomycetes</taxon>
        <taxon>Cantharellales</taxon>
        <taxon>Botryobasidiaceae</taxon>
        <taxon>Botryobasidium</taxon>
    </lineage>
</organism>
<sequence>MEAGEQYSSQNTSRLGLWRVKTARFLESPFLHKIIIALIVIDAGCVLADLGYAFLSDTCTPAEGEDAPAWLEVLAHISLVITTLFLVEIPLAFWSFGFHYYNPISGVPHATLHIFDAFIITTTFVLEVALKGREQELAALLIILRLWRLVKLVGGVAVGAGELDEENVRLLEETQLELEETKKQLVTVQRDNSELRKRITALGGPLPGTTR</sequence>
<keyword evidence="7 14" id="KW-1133">Transmembrane helix</keyword>
<dbReference type="InterPro" id="IPR031846">
    <property type="entry name" value="Hvcn1"/>
</dbReference>
<accession>A0A067N6R9</accession>
<evidence type="ECO:0000256" key="9">
    <source>
        <dbReference type="ARBA" id="ARBA00023065"/>
    </source>
</evidence>
<dbReference type="OrthoDB" id="427456at2759"/>
<dbReference type="AlphaFoldDB" id="A0A067N6R9"/>
<dbReference type="Proteomes" id="UP000027195">
    <property type="component" value="Unassembled WGS sequence"/>
</dbReference>
<evidence type="ECO:0000256" key="6">
    <source>
        <dbReference type="ARBA" id="ARBA00022882"/>
    </source>
</evidence>
<dbReference type="STRING" id="930990.A0A067N6R9"/>
<keyword evidence="8 13" id="KW-0175">Coiled coil</keyword>
<dbReference type="PANTHER" id="PTHR46480">
    <property type="entry name" value="F20B24.22"/>
    <property type="match status" value="1"/>
</dbReference>
<keyword evidence="4" id="KW-1003">Cell membrane</keyword>
<dbReference type="Gene3D" id="1.20.120.350">
    <property type="entry name" value="Voltage-gated potassium channels. Chain C"/>
    <property type="match status" value="1"/>
</dbReference>
<feature type="coiled-coil region" evidence="13">
    <location>
        <begin position="171"/>
        <end position="198"/>
    </location>
</feature>
<keyword evidence="10 14" id="KW-0472">Membrane</keyword>
<evidence type="ECO:0000256" key="5">
    <source>
        <dbReference type="ARBA" id="ARBA00022692"/>
    </source>
</evidence>
<evidence type="ECO:0000256" key="14">
    <source>
        <dbReference type="SAM" id="Phobius"/>
    </source>
</evidence>
<evidence type="ECO:0000256" key="2">
    <source>
        <dbReference type="ARBA" id="ARBA00015897"/>
    </source>
</evidence>
<keyword evidence="11" id="KW-0407">Ion channel</keyword>
<dbReference type="GO" id="GO:0034702">
    <property type="term" value="C:monoatomic ion channel complex"/>
    <property type="evidence" value="ECO:0007669"/>
    <property type="project" value="UniProtKB-KW"/>
</dbReference>
<dbReference type="SUPFAM" id="SSF81324">
    <property type="entry name" value="Voltage-gated potassium channels"/>
    <property type="match status" value="1"/>
</dbReference>
<gene>
    <name evidence="16" type="ORF">BOTBODRAFT_153373</name>
</gene>
<evidence type="ECO:0000256" key="7">
    <source>
        <dbReference type="ARBA" id="ARBA00022989"/>
    </source>
</evidence>
<reference evidence="17" key="1">
    <citation type="journal article" date="2014" name="Proc. Natl. Acad. Sci. U.S.A.">
        <title>Extensive sampling of basidiomycete genomes demonstrates inadequacy of the white-rot/brown-rot paradigm for wood decay fungi.</title>
        <authorList>
            <person name="Riley R."/>
            <person name="Salamov A.A."/>
            <person name="Brown D.W."/>
            <person name="Nagy L.G."/>
            <person name="Floudas D."/>
            <person name="Held B.W."/>
            <person name="Levasseur A."/>
            <person name="Lombard V."/>
            <person name="Morin E."/>
            <person name="Otillar R."/>
            <person name="Lindquist E.A."/>
            <person name="Sun H."/>
            <person name="LaButti K.M."/>
            <person name="Schmutz J."/>
            <person name="Jabbour D."/>
            <person name="Luo H."/>
            <person name="Baker S.E."/>
            <person name="Pisabarro A.G."/>
            <person name="Walton J.D."/>
            <person name="Blanchette R.A."/>
            <person name="Henrissat B."/>
            <person name="Martin F."/>
            <person name="Cullen D."/>
            <person name="Hibbett D.S."/>
            <person name="Grigoriev I.V."/>
        </authorList>
    </citation>
    <scope>NUCLEOTIDE SEQUENCE [LARGE SCALE GENOMIC DNA]</scope>
    <source>
        <strain evidence="17">FD-172 SS1</strain>
    </source>
</reference>
<proteinExistence type="predicted"/>
<dbReference type="InterPro" id="IPR005821">
    <property type="entry name" value="Ion_trans_dom"/>
</dbReference>
<keyword evidence="17" id="KW-1185">Reference proteome</keyword>
<dbReference type="InParanoid" id="A0A067N6R9"/>
<feature type="domain" description="Ion transport" evidence="15">
    <location>
        <begin position="30"/>
        <end position="152"/>
    </location>
</feature>
<evidence type="ECO:0000256" key="12">
    <source>
        <dbReference type="ARBA" id="ARBA00031989"/>
    </source>
</evidence>
<dbReference type="GO" id="GO:0030171">
    <property type="term" value="F:voltage-gated proton channel activity"/>
    <property type="evidence" value="ECO:0007669"/>
    <property type="project" value="InterPro"/>
</dbReference>
<evidence type="ECO:0000256" key="11">
    <source>
        <dbReference type="ARBA" id="ARBA00023303"/>
    </source>
</evidence>
<evidence type="ECO:0000256" key="8">
    <source>
        <dbReference type="ARBA" id="ARBA00023054"/>
    </source>
</evidence>
<feature type="transmembrane region" description="Helical" evidence="14">
    <location>
        <begin position="34"/>
        <end position="55"/>
    </location>
</feature>
<protein>
    <recommendedName>
        <fullName evidence="2">Voltage-gated hydrogen channel 1</fullName>
    </recommendedName>
    <alternativeName>
        <fullName evidence="12">Hydrogen voltage-gated channel 1</fullName>
    </alternativeName>
</protein>
<dbReference type="EMBL" id="KL198019">
    <property type="protein sequence ID" value="KDQ19466.1"/>
    <property type="molecule type" value="Genomic_DNA"/>
</dbReference>
<evidence type="ECO:0000256" key="13">
    <source>
        <dbReference type="SAM" id="Coils"/>
    </source>
</evidence>
<evidence type="ECO:0000313" key="16">
    <source>
        <dbReference type="EMBL" id="KDQ19466.1"/>
    </source>
</evidence>
<evidence type="ECO:0000256" key="10">
    <source>
        <dbReference type="ARBA" id="ARBA00023136"/>
    </source>
</evidence>
<evidence type="ECO:0000256" key="1">
    <source>
        <dbReference type="ARBA" id="ARBA00004651"/>
    </source>
</evidence>
<dbReference type="Pfam" id="PF00520">
    <property type="entry name" value="Ion_trans"/>
    <property type="match status" value="1"/>
</dbReference>
<dbReference type="GO" id="GO:0005886">
    <property type="term" value="C:plasma membrane"/>
    <property type="evidence" value="ECO:0007669"/>
    <property type="project" value="UniProtKB-SubCell"/>
</dbReference>
<evidence type="ECO:0000259" key="15">
    <source>
        <dbReference type="Pfam" id="PF00520"/>
    </source>
</evidence>
<feature type="transmembrane region" description="Helical" evidence="14">
    <location>
        <begin position="107"/>
        <end position="130"/>
    </location>
</feature>
<name>A0A067N6R9_BOTB1</name>
<feature type="transmembrane region" description="Helical" evidence="14">
    <location>
        <begin position="67"/>
        <end position="87"/>
    </location>
</feature>
<evidence type="ECO:0000256" key="4">
    <source>
        <dbReference type="ARBA" id="ARBA00022475"/>
    </source>
</evidence>
<keyword evidence="9" id="KW-0406">Ion transport</keyword>
<evidence type="ECO:0000256" key="3">
    <source>
        <dbReference type="ARBA" id="ARBA00022448"/>
    </source>
</evidence>
<keyword evidence="3" id="KW-0813">Transport</keyword>
<dbReference type="InterPro" id="IPR027359">
    <property type="entry name" value="Volt_channel_dom_sf"/>
</dbReference>
<keyword evidence="6" id="KW-0851">Voltage-gated channel</keyword>
<evidence type="ECO:0000313" key="17">
    <source>
        <dbReference type="Proteomes" id="UP000027195"/>
    </source>
</evidence>